<feature type="transmembrane region" description="Helical" evidence="8">
    <location>
        <begin position="213"/>
        <end position="234"/>
    </location>
</feature>
<dbReference type="InterPro" id="IPR038731">
    <property type="entry name" value="RgtA/B/C-like"/>
</dbReference>
<reference evidence="10 11" key="1">
    <citation type="journal article" date="2016" name="Nat. Commun.">
        <title>Thousands of microbial genomes shed light on interconnected biogeochemical processes in an aquifer system.</title>
        <authorList>
            <person name="Anantharaman K."/>
            <person name="Brown C.T."/>
            <person name="Hug L.A."/>
            <person name="Sharon I."/>
            <person name="Castelle C.J."/>
            <person name="Probst A.J."/>
            <person name="Thomas B.C."/>
            <person name="Singh A."/>
            <person name="Wilkins M.J."/>
            <person name="Karaoz U."/>
            <person name="Brodie E.L."/>
            <person name="Williams K.H."/>
            <person name="Hubbard S.S."/>
            <person name="Banfield J.F."/>
        </authorList>
    </citation>
    <scope>NUCLEOTIDE SEQUENCE [LARGE SCALE GENOMIC DNA]</scope>
</reference>
<evidence type="ECO:0000256" key="1">
    <source>
        <dbReference type="ARBA" id="ARBA00004651"/>
    </source>
</evidence>
<feature type="transmembrane region" description="Helical" evidence="8">
    <location>
        <begin position="144"/>
        <end position="163"/>
    </location>
</feature>
<feature type="transmembrane region" description="Helical" evidence="8">
    <location>
        <begin position="92"/>
        <end position="112"/>
    </location>
</feature>
<gene>
    <name evidence="10" type="ORF">A2960_00595</name>
</gene>
<feature type="transmembrane region" description="Helical" evidence="8">
    <location>
        <begin position="121"/>
        <end position="138"/>
    </location>
</feature>
<feature type="transmembrane region" description="Helical" evidence="8">
    <location>
        <begin position="278"/>
        <end position="297"/>
    </location>
</feature>
<dbReference type="PANTHER" id="PTHR33908">
    <property type="entry name" value="MANNOSYLTRANSFERASE YKCB-RELATED"/>
    <property type="match status" value="1"/>
</dbReference>
<comment type="caution">
    <text evidence="10">The sequence shown here is derived from an EMBL/GenBank/DDBJ whole genome shotgun (WGS) entry which is preliminary data.</text>
</comment>
<dbReference type="EMBL" id="MFJR01000007">
    <property type="protein sequence ID" value="OGG26656.1"/>
    <property type="molecule type" value="Genomic_DNA"/>
</dbReference>
<accession>A0A1F6APP8</accession>
<feature type="transmembrane region" description="Helical" evidence="8">
    <location>
        <begin position="170"/>
        <end position="193"/>
    </location>
</feature>
<evidence type="ECO:0000256" key="3">
    <source>
        <dbReference type="ARBA" id="ARBA00022676"/>
    </source>
</evidence>
<evidence type="ECO:0000256" key="8">
    <source>
        <dbReference type="SAM" id="Phobius"/>
    </source>
</evidence>
<evidence type="ECO:0000256" key="7">
    <source>
        <dbReference type="ARBA" id="ARBA00023136"/>
    </source>
</evidence>
<dbReference type="Proteomes" id="UP000176609">
    <property type="component" value="Unassembled WGS sequence"/>
</dbReference>
<feature type="transmembrane region" description="Helical" evidence="8">
    <location>
        <begin position="330"/>
        <end position="348"/>
    </location>
</feature>
<evidence type="ECO:0000313" key="10">
    <source>
        <dbReference type="EMBL" id="OGG26656.1"/>
    </source>
</evidence>
<dbReference type="InterPro" id="IPR050297">
    <property type="entry name" value="LipidA_mod_glycosyltrf_83"/>
</dbReference>
<feature type="transmembrane region" description="Helical" evidence="8">
    <location>
        <begin position="355"/>
        <end position="377"/>
    </location>
</feature>
<keyword evidence="6 8" id="KW-1133">Transmembrane helix</keyword>
<keyword evidence="3" id="KW-0328">Glycosyltransferase</keyword>
<dbReference type="Pfam" id="PF13231">
    <property type="entry name" value="PMT_2"/>
    <property type="match status" value="1"/>
</dbReference>
<evidence type="ECO:0000256" key="5">
    <source>
        <dbReference type="ARBA" id="ARBA00022692"/>
    </source>
</evidence>
<feature type="transmembrane region" description="Helical" evidence="8">
    <location>
        <begin position="246"/>
        <end position="266"/>
    </location>
</feature>
<evidence type="ECO:0000259" key="9">
    <source>
        <dbReference type="Pfam" id="PF13231"/>
    </source>
</evidence>
<evidence type="ECO:0000256" key="6">
    <source>
        <dbReference type="ARBA" id="ARBA00022989"/>
    </source>
</evidence>
<proteinExistence type="predicted"/>
<keyword evidence="5 8" id="KW-0812">Transmembrane</keyword>
<dbReference type="AlphaFoldDB" id="A0A1F6APP8"/>
<feature type="transmembrane region" description="Helical" evidence="8">
    <location>
        <begin position="304"/>
        <end position="324"/>
    </location>
</feature>
<name>A0A1F6APP8_9BACT</name>
<sequence>MFCDIGYNQIKDQKEFMIEIIPIICVVLLTFITRVYNLLNIPIFTDEAIYIRWAQIGLADPAHRFIALTDGKQPLLTWLMYPFLKVFSDPLLAGRMVSVLSGMISVVGVYFVSKELFNKKTALASSLIYVFTPFMLIYDRLALMDSLLSCFGIWSLYLATILIRRLRLDTALILGMVIGLGLLTKSSAFYYLLLAPSSLIVFDFRIKNRTRRLIKWLGLFGLSFFIAQIMYNSLRLSPWFYLIRQKNYSFILTLSEFLLSPFALFISNMRGLWEWLSGYLTLPLIIIVIIGGVRALIRKDLKVLYLFLWFFTPFISLASFGKVIFPRFMLFMVIPLLIIAGNTLTLFLNRAKQKIIWGVFVIILVFALPLYNTYLVLYSPSDVIIPQVDRNQLFDDWPSGFGVREVIDYLNEKSKDGKIVIGTEGTFGLFPTVFEIYLGLNRNVEIHGYWPVGEVPSELLAAATQYPTYLIFKEKQEIPSSWPLVLISKYQRGRGNTYLLFYQVLAKNKRK</sequence>
<feature type="domain" description="Glycosyltransferase RgtA/B/C/D-like" evidence="9">
    <location>
        <begin position="74"/>
        <end position="230"/>
    </location>
</feature>
<comment type="subcellular location">
    <subcellularLocation>
        <location evidence="1">Cell membrane</location>
        <topology evidence="1">Multi-pass membrane protein</topology>
    </subcellularLocation>
</comment>
<evidence type="ECO:0000256" key="2">
    <source>
        <dbReference type="ARBA" id="ARBA00022475"/>
    </source>
</evidence>
<dbReference type="GO" id="GO:0016763">
    <property type="term" value="F:pentosyltransferase activity"/>
    <property type="evidence" value="ECO:0007669"/>
    <property type="project" value="TreeGrafter"/>
</dbReference>
<keyword evidence="7 8" id="KW-0472">Membrane</keyword>
<protein>
    <recommendedName>
        <fullName evidence="9">Glycosyltransferase RgtA/B/C/D-like domain-containing protein</fullName>
    </recommendedName>
</protein>
<evidence type="ECO:0000256" key="4">
    <source>
        <dbReference type="ARBA" id="ARBA00022679"/>
    </source>
</evidence>
<feature type="transmembrane region" description="Helical" evidence="8">
    <location>
        <begin position="16"/>
        <end position="36"/>
    </location>
</feature>
<keyword evidence="2" id="KW-1003">Cell membrane</keyword>
<dbReference type="GO" id="GO:0009103">
    <property type="term" value="P:lipopolysaccharide biosynthetic process"/>
    <property type="evidence" value="ECO:0007669"/>
    <property type="project" value="UniProtKB-ARBA"/>
</dbReference>
<keyword evidence="4" id="KW-0808">Transferase</keyword>
<dbReference type="PANTHER" id="PTHR33908:SF11">
    <property type="entry name" value="MEMBRANE PROTEIN"/>
    <property type="match status" value="1"/>
</dbReference>
<dbReference type="GO" id="GO:0005886">
    <property type="term" value="C:plasma membrane"/>
    <property type="evidence" value="ECO:0007669"/>
    <property type="project" value="UniProtKB-SubCell"/>
</dbReference>
<evidence type="ECO:0000313" key="11">
    <source>
        <dbReference type="Proteomes" id="UP000176609"/>
    </source>
</evidence>
<organism evidence="10 11">
    <name type="scientific">Candidatus Gottesmanbacteria bacterium RIFCSPLOWO2_01_FULL_39_12b</name>
    <dbReference type="NCBI Taxonomy" id="1798388"/>
    <lineage>
        <taxon>Bacteria</taxon>
        <taxon>Candidatus Gottesmaniibacteriota</taxon>
    </lineage>
</organism>